<evidence type="ECO:0000259" key="18">
    <source>
        <dbReference type="PROSITE" id="PS50110"/>
    </source>
</evidence>
<dbReference type="CDD" id="cd19920">
    <property type="entry name" value="REC_PA4781-like"/>
    <property type="match status" value="1"/>
</dbReference>
<evidence type="ECO:0000256" key="11">
    <source>
        <dbReference type="ARBA" id="ARBA00023136"/>
    </source>
</evidence>
<evidence type="ECO:0000259" key="17">
    <source>
        <dbReference type="PROSITE" id="PS50109"/>
    </source>
</evidence>
<sequence length="894" mass="101616">MILKKLIFSGVAKPIILVKVMLNRANDAPASRILIVDDVPENLELLYHVLTDAGYEVDTALDGEAALEQINRHSPEVILLDIMMPGLNGYELCKQLKACPQTRDIPVIFISALAEINKKVKGFEVGGVDYITKPFEIEDVMVRVKNQLTIVEQQKQLQEQKAQLEKEIKERRRVETALQQSIKREKTSARVIQRMRQTLNLNKIFKSTTVELRKVLHCDRVVIYQFNPDWSGKFVAESVETGWLPLIKAQYQDPVMVQTAILNSDCVFESLTATSEIVVEDTYLQETQGGVYRRGVTYRCVENIYQSKFSPCYINFLERFQVKSYLTVAIFCANKLWGLLGAYQSSDFRKWHHIEISMVVQIASQLGVAVHQAQLFTKIQEQTEELKIAKKAAESANAAKSQFLANMSHELRTPLNAILGFAQIMKNDNSLLAEHRKHIEIINRSGEHLLDLINDVLELSKIEAGKITLSETRFDLLILIDNMKDMLRLKAESKGLLFEFNISHTVPQYIITDERKLRQILANLLGNAIKFTETGAVKLRVSAGFKPPSENEETDQDTNRFSRLNLHPGLEEIQENQKINLKFEIEDTGAGISAEELPLLFEAFTQTEVGRQSGQGTGLGLPISRHFVQLMGGDIQVQSIPQQGSTFSFEIQARIDRETSLYPSQNQQQIIHLAPDQNPVRILIVDDDADNRSLLVKMLNRIGFEVQEAGDGQEALELWQSWQPDLICLDMQLPILDGFAAARQIRSQEQQRSIPILAITASVFERERQSISVSGCNDWISKPFKEEVLLEKIREHLGVKYVYQESYLSYTTLPKITTSLVSSALKNQLARLPDSLIKQLHHAATQCSDDLVLQLIDQIPEEFLELSQVIQEWVLNFRFDLIIDLTYQIQSSKQ</sequence>
<evidence type="ECO:0000256" key="1">
    <source>
        <dbReference type="ARBA" id="ARBA00000085"/>
    </source>
</evidence>
<dbReference type="OrthoDB" id="502671at2"/>
<dbReference type="SMART" id="SM00388">
    <property type="entry name" value="HisKA"/>
    <property type="match status" value="1"/>
</dbReference>
<dbReference type="EMBL" id="CZCS02000009">
    <property type="protein sequence ID" value="VXD12414.1"/>
    <property type="molecule type" value="Genomic_DNA"/>
</dbReference>
<dbReference type="GO" id="GO:0000155">
    <property type="term" value="F:phosphorelay sensor kinase activity"/>
    <property type="evidence" value="ECO:0007669"/>
    <property type="project" value="InterPro"/>
</dbReference>
<keyword evidence="11" id="KW-0472">Membrane</keyword>
<dbReference type="Pfam" id="PF00072">
    <property type="entry name" value="Response_reg"/>
    <property type="match status" value="2"/>
</dbReference>
<evidence type="ECO:0000256" key="3">
    <source>
        <dbReference type="ARBA" id="ARBA00006402"/>
    </source>
</evidence>
<keyword evidence="8 19" id="KW-0418">Kinase</keyword>
<dbReference type="InterPro" id="IPR001789">
    <property type="entry name" value="Sig_transdc_resp-reg_receiver"/>
</dbReference>
<keyword evidence="12" id="KW-0131">Cell cycle</keyword>
<dbReference type="InterPro" id="IPR036097">
    <property type="entry name" value="HisK_dim/P_sf"/>
</dbReference>
<dbReference type="Gene3D" id="3.40.50.2300">
    <property type="match status" value="2"/>
</dbReference>
<dbReference type="GO" id="GO:0005524">
    <property type="term" value="F:ATP binding"/>
    <property type="evidence" value="ECO:0007669"/>
    <property type="project" value="UniProtKB-KW"/>
</dbReference>
<dbReference type="PANTHER" id="PTHR45339:SF1">
    <property type="entry name" value="HYBRID SIGNAL TRANSDUCTION HISTIDINE KINASE J"/>
    <property type="match status" value="1"/>
</dbReference>
<dbReference type="InterPro" id="IPR003661">
    <property type="entry name" value="HisK_dim/P_dom"/>
</dbReference>
<evidence type="ECO:0000256" key="8">
    <source>
        <dbReference type="ARBA" id="ARBA00022777"/>
    </source>
</evidence>
<keyword evidence="9" id="KW-0067">ATP-binding</keyword>
<dbReference type="PROSITE" id="PS50109">
    <property type="entry name" value="HIS_KIN"/>
    <property type="match status" value="1"/>
</dbReference>
<dbReference type="InterPro" id="IPR029016">
    <property type="entry name" value="GAF-like_dom_sf"/>
</dbReference>
<dbReference type="SMART" id="SM00387">
    <property type="entry name" value="HATPase_c"/>
    <property type="match status" value="1"/>
</dbReference>
<gene>
    <name evidence="19" type="ORF">PL9631_1060041</name>
</gene>
<dbReference type="EC" id="2.7.13.3" evidence="4"/>
<comment type="caution">
    <text evidence="19">The sequence shown here is derived from an EMBL/GenBank/DDBJ whole genome shotgun (WGS) entry which is preliminary data.</text>
</comment>
<dbReference type="SMART" id="SM00448">
    <property type="entry name" value="REC"/>
    <property type="match status" value="2"/>
</dbReference>
<evidence type="ECO:0000313" key="20">
    <source>
        <dbReference type="Proteomes" id="UP000182190"/>
    </source>
</evidence>
<evidence type="ECO:0000256" key="15">
    <source>
        <dbReference type="SAM" id="Coils"/>
    </source>
</evidence>
<feature type="modified residue" description="4-aspartylphosphate" evidence="14">
    <location>
        <position position="730"/>
    </location>
</feature>
<dbReference type="FunFam" id="3.30.565.10:FF:000010">
    <property type="entry name" value="Sensor histidine kinase RcsC"/>
    <property type="match status" value="1"/>
</dbReference>
<proteinExistence type="inferred from homology"/>
<name>A0A7Z9DWF5_9CYAN</name>
<feature type="domain" description="Histidine kinase" evidence="17">
    <location>
        <begin position="406"/>
        <end position="655"/>
    </location>
</feature>
<feature type="coiled-coil region" evidence="15">
    <location>
        <begin position="141"/>
        <end position="177"/>
    </location>
</feature>
<evidence type="ECO:0000256" key="4">
    <source>
        <dbReference type="ARBA" id="ARBA00012438"/>
    </source>
</evidence>
<dbReference type="CDD" id="cd16922">
    <property type="entry name" value="HATPase_EvgS-ArcB-TorS-like"/>
    <property type="match status" value="1"/>
</dbReference>
<dbReference type="InterPro" id="IPR036890">
    <property type="entry name" value="HATPase_C_sf"/>
</dbReference>
<keyword evidence="15" id="KW-0175">Coiled coil</keyword>
<dbReference type="SUPFAM" id="SSF55874">
    <property type="entry name" value="ATPase domain of HSP90 chaperone/DNA topoisomerase II/histidine kinase"/>
    <property type="match status" value="1"/>
</dbReference>
<dbReference type="PANTHER" id="PTHR45339">
    <property type="entry name" value="HYBRID SIGNAL TRANSDUCTION HISTIDINE KINASE J"/>
    <property type="match status" value="1"/>
</dbReference>
<dbReference type="PRINTS" id="PR00344">
    <property type="entry name" value="BCTRLSENSOR"/>
</dbReference>
<keyword evidence="5 14" id="KW-0597">Phosphoprotein</keyword>
<dbReference type="SUPFAM" id="SSF55781">
    <property type="entry name" value="GAF domain-like"/>
    <property type="match status" value="1"/>
</dbReference>
<dbReference type="InterPro" id="IPR004358">
    <property type="entry name" value="Sig_transdc_His_kin-like_C"/>
</dbReference>
<dbReference type="AlphaFoldDB" id="A0A7Z9DWF5"/>
<feature type="domain" description="Response regulatory" evidence="18">
    <location>
        <begin position="32"/>
        <end position="148"/>
    </location>
</feature>
<dbReference type="Gene3D" id="3.30.565.10">
    <property type="entry name" value="Histidine kinase-like ATPase, C-terminal domain"/>
    <property type="match status" value="1"/>
</dbReference>
<dbReference type="Pfam" id="PF00512">
    <property type="entry name" value="HisKA"/>
    <property type="match status" value="1"/>
</dbReference>
<dbReference type="Pfam" id="PF01590">
    <property type="entry name" value="GAF"/>
    <property type="match status" value="1"/>
</dbReference>
<dbReference type="SMART" id="SM00065">
    <property type="entry name" value="GAF"/>
    <property type="match status" value="1"/>
</dbReference>
<dbReference type="CDD" id="cd17546">
    <property type="entry name" value="REC_hyHK_CKI1_RcsC-like"/>
    <property type="match status" value="1"/>
</dbReference>
<evidence type="ECO:0000256" key="6">
    <source>
        <dbReference type="ARBA" id="ARBA00022679"/>
    </source>
</evidence>
<dbReference type="Gene3D" id="3.30.450.40">
    <property type="match status" value="1"/>
</dbReference>
<dbReference type="Pfam" id="PF02518">
    <property type="entry name" value="HATPase_c"/>
    <property type="match status" value="1"/>
</dbReference>
<accession>A0A7Z9DWF5</accession>
<evidence type="ECO:0000256" key="12">
    <source>
        <dbReference type="ARBA" id="ARBA00023306"/>
    </source>
</evidence>
<reference evidence="19" key="1">
    <citation type="submission" date="2019-10" db="EMBL/GenBank/DDBJ databases">
        <authorList>
            <consortium name="Genoscope - CEA"/>
            <person name="William W."/>
        </authorList>
    </citation>
    <scope>NUCLEOTIDE SEQUENCE [LARGE SCALE GENOMIC DNA]</scope>
    <source>
        <strain evidence="19">BBR_PRJEB10994</strain>
    </source>
</reference>
<dbReference type="CDD" id="cd00082">
    <property type="entry name" value="HisKA"/>
    <property type="match status" value="1"/>
</dbReference>
<dbReference type="SUPFAM" id="SSF52172">
    <property type="entry name" value="CheY-like"/>
    <property type="match status" value="2"/>
</dbReference>
<keyword evidence="20" id="KW-1185">Reference proteome</keyword>
<keyword evidence="10" id="KW-0902">Two-component regulatory system</keyword>
<evidence type="ECO:0000256" key="5">
    <source>
        <dbReference type="ARBA" id="ARBA00022553"/>
    </source>
</evidence>
<organism evidence="19 20">
    <name type="scientific">Planktothrix paucivesiculata PCC 9631</name>
    <dbReference type="NCBI Taxonomy" id="671071"/>
    <lineage>
        <taxon>Bacteria</taxon>
        <taxon>Bacillati</taxon>
        <taxon>Cyanobacteriota</taxon>
        <taxon>Cyanophyceae</taxon>
        <taxon>Oscillatoriophycideae</taxon>
        <taxon>Oscillatoriales</taxon>
        <taxon>Microcoleaceae</taxon>
        <taxon>Planktothrix</taxon>
    </lineage>
</organism>
<keyword evidence="7" id="KW-0547">Nucleotide-binding</keyword>
<dbReference type="InterPro" id="IPR003018">
    <property type="entry name" value="GAF"/>
</dbReference>
<evidence type="ECO:0000256" key="2">
    <source>
        <dbReference type="ARBA" id="ARBA00004370"/>
    </source>
</evidence>
<comment type="catalytic activity">
    <reaction evidence="1">
        <text>ATP + protein L-histidine = ADP + protein N-phospho-L-histidine.</text>
        <dbReference type="EC" id="2.7.13.3"/>
    </reaction>
</comment>
<dbReference type="Proteomes" id="UP000182190">
    <property type="component" value="Unassembled WGS sequence"/>
</dbReference>
<dbReference type="InterPro" id="IPR005467">
    <property type="entry name" value="His_kinase_dom"/>
</dbReference>
<evidence type="ECO:0000256" key="10">
    <source>
        <dbReference type="ARBA" id="ARBA00023012"/>
    </source>
</evidence>
<evidence type="ECO:0000256" key="9">
    <source>
        <dbReference type="ARBA" id="ARBA00022840"/>
    </source>
</evidence>
<dbReference type="Gene3D" id="1.10.287.130">
    <property type="match status" value="1"/>
</dbReference>
<evidence type="ECO:0000256" key="14">
    <source>
        <dbReference type="PROSITE-ProRule" id="PRU00169"/>
    </source>
</evidence>
<feature type="domain" description="Response regulatory" evidence="18">
    <location>
        <begin position="681"/>
        <end position="797"/>
    </location>
</feature>
<dbReference type="SUPFAM" id="SSF47384">
    <property type="entry name" value="Homodimeric domain of signal transducing histidine kinase"/>
    <property type="match status" value="1"/>
</dbReference>
<evidence type="ECO:0000313" key="19">
    <source>
        <dbReference type="EMBL" id="VXD12414.1"/>
    </source>
</evidence>
<evidence type="ECO:0000256" key="7">
    <source>
        <dbReference type="ARBA" id="ARBA00022741"/>
    </source>
</evidence>
<evidence type="ECO:0000256" key="13">
    <source>
        <dbReference type="ARBA" id="ARBA00074306"/>
    </source>
</evidence>
<feature type="modified residue" description="4-aspartylphosphate" evidence="14">
    <location>
        <position position="81"/>
    </location>
</feature>
<keyword evidence="6 19" id="KW-0808">Transferase</keyword>
<dbReference type="PROSITE" id="PS50110">
    <property type="entry name" value="RESPONSE_REGULATORY"/>
    <property type="match status" value="2"/>
</dbReference>
<dbReference type="GO" id="GO:0016020">
    <property type="term" value="C:membrane"/>
    <property type="evidence" value="ECO:0007669"/>
    <property type="project" value="UniProtKB-SubCell"/>
</dbReference>
<dbReference type="FunFam" id="1.10.287.130:FF:000038">
    <property type="entry name" value="Sensory transduction histidine kinase"/>
    <property type="match status" value="1"/>
</dbReference>
<comment type="subcellular location">
    <subcellularLocation>
        <location evidence="2">Membrane</location>
    </subcellularLocation>
</comment>
<evidence type="ECO:0000259" key="16">
    <source>
        <dbReference type="PROSITE" id="PS50046"/>
    </source>
</evidence>
<feature type="domain" description="Phytochrome chromophore attachment site" evidence="16">
    <location>
        <begin position="200"/>
        <end position="365"/>
    </location>
</feature>
<dbReference type="PROSITE" id="PS50046">
    <property type="entry name" value="PHYTOCHROME_2"/>
    <property type="match status" value="1"/>
</dbReference>
<comment type="similarity">
    <text evidence="3">In the N-terminal section; belongs to the phytochrome family.</text>
</comment>
<dbReference type="InterPro" id="IPR016132">
    <property type="entry name" value="Phyto_chromo_attachment"/>
</dbReference>
<dbReference type="InterPro" id="IPR011006">
    <property type="entry name" value="CheY-like_superfamily"/>
</dbReference>
<dbReference type="InterPro" id="IPR003594">
    <property type="entry name" value="HATPase_dom"/>
</dbReference>
<protein>
    <recommendedName>
        <fullName evidence="13">Circadian input-output histidine kinase CikA</fullName>
        <ecNumber evidence="4">2.7.13.3</ecNumber>
    </recommendedName>
</protein>